<dbReference type="InterPro" id="IPR001867">
    <property type="entry name" value="OmpR/PhoB-type_DNA-bd"/>
</dbReference>
<proteinExistence type="predicted"/>
<keyword evidence="1 2" id="KW-0238">DNA-binding</keyword>
<gene>
    <name evidence="5" type="ORF">SAMN02745129_3303</name>
</gene>
<dbReference type="Pfam" id="PF00486">
    <property type="entry name" value="Trans_reg_C"/>
    <property type="match status" value="1"/>
</dbReference>
<evidence type="ECO:0000256" key="3">
    <source>
        <dbReference type="SAM" id="Phobius"/>
    </source>
</evidence>
<protein>
    <submittedName>
        <fullName evidence="5">Transcriptional regulatory protein, C terminal</fullName>
    </submittedName>
</protein>
<keyword evidence="6" id="KW-1185">Reference proteome</keyword>
<feature type="DNA-binding region" description="OmpR/PhoB-type" evidence="2">
    <location>
        <begin position="1"/>
        <end position="96"/>
    </location>
</feature>
<accession>A0A1M5X834</accession>
<evidence type="ECO:0000313" key="6">
    <source>
        <dbReference type="Proteomes" id="UP000184268"/>
    </source>
</evidence>
<feature type="domain" description="OmpR/PhoB-type" evidence="4">
    <location>
        <begin position="1"/>
        <end position="96"/>
    </location>
</feature>
<dbReference type="AlphaFoldDB" id="A0A1M5X834"/>
<dbReference type="PROSITE" id="PS51755">
    <property type="entry name" value="OMPR_PHOB"/>
    <property type="match status" value="1"/>
</dbReference>
<dbReference type="EMBL" id="FQXG01000005">
    <property type="protein sequence ID" value="SHH95802.1"/>
    <property type="molecule type" value="Genomic_DNA"/>
</dbReference>
<keyword evidence="3" id="KW-1133">Transmembrane helix</keyword>
<reference evidence="5 6" key="1">
    <citation type="submission" date="2016-11" db="EMBL/GenBank/DDBJ databases">
        <authorList>
            <person name="Jaros S."/>
            <person name="Januszkiewicz K."/>
            <person name="Wedrychowicz H."/>
        </authorList>
    </citation>
    <scope>NUCLEOTIDE SEQUENCE [LARGE SCALE GENOMIC DNA]</scope>
    <source>
        <strain evidence="5 6">DSM 16917</strain>
    </source>
</reference>
<dbReference type="STRING" id="299255.SAMN02745129_3303"/>
<organism evidence="5 6">
    <name type="scientific">Ferrimonas marina</name>
    <dbReference type="NCBI Taxonomy" id="299255"/>
    <lineage>
        <taxon>Bacteria</taxon>
        <taxon>Pseudomonadati</taxon>
        <taxon>Pseudomonadota</taxon>
        <taxon>Gammaproteobacteria</taxon>
        <taxon>Alteromonadales</taxon>
        <taxon>Ferrimonadaceae</taxon>
        <taxon>Ferrimonas</taxon>
    </lineage>
</organism>
<evidence type="ECO:0000256" key="2">
    <source>
        <dbReference type="PROSITE-ProRule" id="PRU01091"/>
    </source>
</evidence>
<feature type="transmembrane region" description="Helical" evidence="3">
    <location>
        <begin position="139"/>
        <end position="158"/>
    </location>
</feature>
<dbReference type="InterPro" id="IPR016032">
    <property type="entry name" value="Sig_transdc_resp-reg_C-effctor"/>
</dbReference>
<dbReference type="RefSeq" id="WP_067664048.1">
    <property type="nucleotide sequence ID" value="NZ_FQXG01000005.1"/>
</dbReference>
<dbReference type="GO" id="GO:0006355">
    <property type="term" value="P:regulation of DNA-templated transcription"/>
    <property type="evidence" value="ECO:0007669"/>
    <property type="project" value="InterPro"/>
</dbReference>
<dbReference type="SMART" id="SM00862">
    <property type="entry name" value="Trans_reg_C"/>
    <property type="match status" value="1"/>
</dbReference>
<dbReference type="InterPro" id="IPR036388">
    <property type="entry name" value="WH-like_DNA-bd_sf"/>
</dbReference>
<dbReference type="Gene3D" id="1.10.10.10">
    <property type="entry name" value="Winged helix-like DNA-binding domain superfamily/Winged helix DNA-binding domain"/>
    <property type="match status" value="1"/>
</dbReference>
<sequence length="440" mass="49965">MIQLTEEIQLDLQGFYLHTPEQSVQLTSAEAAVLHHLYQHEGEICDKNALLDAGWPDRIVATSSLVQCICTLRKKLEVCPQLSLQTIPRKGYRLNLMMAEPEHPERLVAASSSSAFSASLASSANSSTQAAASRRSFSALKYATLALIAAVLVLLFLMRPGLPADADLLRWNHQQEHQLTIGQQKGPLSVFSSEQHDNQPWQQHFVDSDWDGYRILDFTAFGLRSDLGDSMALCPNSQQNHCLGQGLINLVFPKEQPQTLNMPSFLELAKTMELRHQFNRINLPENLPEFFAEDVQLYEEIYQADVYFPDHRRLLIRADITLSLVFADAGHGIFSATLCLTDEDCITTPIKYRIDGEFRRYQDAKAGHQVELFEVFNLETALERPERVTEGTLPFYRALKRHSVNTESLLLYRLNTDSNSALWALDQDFLFWAKRSRLPL</sequence>
<dbReference type="CDD" id="cd00383">
    <property type="entry name" value="trans_reg_C"/>
    <property type="match status" value="1"/>
</dbReference>
<name>A0A1M5X834_9GAMM</name>
<keyword evidence="3" id="KW-0472">Membrane</keyword>
<dbReference type="GO" id="GO:0000160">
    <property type="term" value="P:phosphorelay signal transduction system"/>
    <property type="evidence" value="ECO:0007669"/>
    <property type="project" value="InterPro"/>
</dbReference>
<dbReference type="Proteomes" id="UP000184268">
    <property type="component" value="Unassembled WGS sequence"/>
</dbReference>
<dbReference type="SUPFAM" id="SSF46894">
    <property type="entry name" value="C-terminal effector domain of the bipartite response regulators"/>
    <property type="match status" value="1"/>
</dbReference>
<dbReference type="OrthoDB" id="5904978at2"/>
<keyword evidence="3" id="KW-0812">Transmembrane</keyword>
<dbReference type="GO" id="GO:0003677">
    <property type="term" value="F:DNA binding"/>
    <property type="evidence" value="ECO:0007669"/>
    <property type="project" value="UniProtKB-UniRule"/>
</dbReference>
<evidence type="ECO:0000259" key="4">
    <source>
        <dbReference type="PROSITE" id="PS51755"/>
    </source>
</evidence>
<evidence type="ECO:0000313" key="5">
    <source>
        <dbReference type="EMBL" id="SHH95802.1"/>
    </source>
</evidence>
<evidence type="ECO:0000256" key="1">
    <source>
        <dbReference type="ARBA" id="ARBA00023125"/>
    </source>
</evidence>